<name>A0AAE8XZX1_9CAUD</name>
<proteinExistence type="predicted"/>
<reference evidence="2" key="1">
    <citation type="submission" date="2021-05" db="EMBL/GenBank/DDBJ databases">
        <title>Diversity, taxonomy and evolution of archaeal viruses of the class Caudoviricetes.</title>
        <authorList>
            <person name="Liu Y."/>
            <person name="Demina T.A."/>
            <person name="Roux S."/>
            <person name="Aiewsakun P."/>
            <person name="Kazlauskas D."/>
            <person name="Simmonds P."/>
            <person name="Prangishvili D."/>
            <person name="Oksanen H.M."/>
            <person name="Krupovic M."/>
        </authorList>
    </citation>
    <scope>NUCLEOTIDE SEQUENCE</scope>
    <source>
        <strain evidence="2">HATV-2/44</strain>
    </source>
</reference>
<sequence>MANCIHCNDEEQSGRNGAFCSGSCKHEYRSGKSDSDNNKKSGSIKLDYTNGGVKR</sequence>
<feature type="compositionally biased region" description="Basic and acidic residues" evidence="1">
    <location>
        <begin position="26"/>
        <end position="39"/>
    </location>
</feature>
<dbReference type="Proteomes" id="UP000827814">
    <property type="component" value="Segment"/>
</dbReference>
<evidence type="ECO:0000313" key="3">
    <source>
        <dbReference type="Proteomes" id="UP000827814"/>
    </source>
</evidence>
<gene>
    <name evidence="2" type="ORF">HATV-2_gp74</name>
</gene>
<organism evidence="2 3">
    <name type="scientific">Haloarcula tailed virus 2</name>
    <dbReference type="NCBI Taxonomy" id="2877989"/>
    <lineage>
        <taxon>Viruses</taxon>
        <taxon>Duplodnaviria</taxon>
        <taxon>Heunggongvirae</taxon>
        <taxon>Uroviricota</taxon>
        <taxon>Caudoviricetes</taxon>
        <taxon>Thumleimavirales</taxon>
        <taxon>Soleiviridae</taxon>
        <taxon>Eilatmyovirus</taxon>
        <taxon>Eilatmyovirus salis</taxon>
        <taxon>Eilatmyovirus HATV2</taxon>
    </lineage>
</organism>
<dbReference type="EMBL" id="MZ334525">
    <property type="protein sequence ID" value="UBF23225.1"/>
    <property type="molecule type" value="Genomic_DNA"/>
</dbReference>
<keyword evidence="3" id="KW-1185">Reference proteome</keyword>
<evidence type="ECO:0000313" key="2">
    <source>
        <dbReference type="EMBL" id="UBF23225.1"/>
    </source>
</evidence>
<protein>
    <submittedName>
        <fullName evidence="2">Uncharacterized protein</fullName>
    </submittedName>
</protein>
<evidence type="ECO:0000256" key="1">
    <source>
        <dbReference type="SAM" id="MobiDB-lite"/>
    </source>
</evidence>
<accession>A0AAE8XZX1</accession>
<feature type="region of interest" description="Disordered" evidence="1">
    <location>
        <begin position="26"/>
        <end position="55"/>
    </location>
</feature>